<dbReference type="AlphaFoldDB" id="A0A645E3M0"/>
<dbReference type="EMBL" id="VSSQ01042694">
    <property type="protein sequence ID" value="MPM96307.1"/>
    <property type="molecule type" value="Genomic_DNA"/>
</dbReference>
<name>A0A645E3M0_9ZZZZ</name>
<accession>A0A645E3M0</accession>
<organism evidence="1">
    <name type="scientific">bioreactor metagenome</name>
    <dbReference type="NCBI Taxonomy" id="1076179"/>
    <lineage>
        <taxon>unclassified sequences</taxon>
        <taxon>metagenomes</taxon>
        <taxon>ecological metagenomes</taxon>
    </lineage>
</organism>
<sequence>MAPTFTSPKERISPLISFTGRLFKSFCLFEVYSSAIRYVISYSSHICVVMRIFSSSSRSPFASRRNNSLSICLDASLKSIPLCSTVSATCEILFFSSVVFISASCKSRIFLSNATDSSCKTAFASSFFSVFSPRTDIFSSSSFICCNSV</sequence>
<evidence type="ECO:0000313" key="1">
    <source>
        <dbReference type="EMBL" id="MPM96307.1"/>
    </source>
</evidence>
<comment type="caution">
    <text evidence="1">The sequence shown here is derived from an EMBL/GenBank/DDBJ whole genome shotgun (WGS) entry which is preliminary data.</text>
</comment>
<protein>
    <submittedName>
        <fullName evidence="1">Uncharacterized protein</fullName>
    </submittedName>
</protein>
<reference evidence="1" key="1">
    <citation type="submission" date="2019-08" db="EMBL/GenBank/DDBJ databases">
        <authorList>
            <person name="Kucharzyk K."/>
            <person name="Murdoch R.W."/>
            <person name="Higgins S."/>
            <person name="Loffler F."/>
        </authorList>
    </citation>
    <scope>NUCLEOTIDE SEQUENCE</scope>
</reference>
<gene>
    <name evidence="1" type="ORF">SDC9_143465</name>
</gene>
<proteinExistence type="predicted"/>